<dbReference type="GO" id="GO:0016853">
    <property type="term" value="F:isomerase activity"/>
    <property type="evidence" value="ECO:0007669"/>
    <property type="project" value="UniProtKB-KW"/>
</dbReference>
<dbReference type="PANTHER" id="PTHR42852">
    <property type="entry name" value="THIOL:DISULFIDE INTERCHANGE PROTEIN DSBE"/>
    <property type="match status" value="1"/>
</dbReference>
<dbReference type="EMBL" id="RBLG01000005">
    <property type="protein sequence ID" value="RKS43336.1"/>
    <property type="molecule type" value="Genomic_DNA"/>
</dbReference>
<dbReference type="OrthoDB" id="9815205at2"/>
<proteinExistence type="predicted"/>
<dbReference type="CDD" id="cd02966">
    <property type="entry name" value="TlpA_like_family"/>
    <property type="match status" value="1"/>
</dbReference>
<dbReference type="Pfam" id="PF08534">
    <property type="entry name" value="Redoxin"/>
    <property type="match status" value="1"/>
</dbReference>
<dbReference type="RefSeq" id="WP_121346686.1">
    <property type="nucleotide sequence ID" value="NZ_RBLG01000005.1"/>
</dbReference>
<dbReference type="AlphaFoldDB" id="A0A495NZS9"/>
<dbReference type="InterPro" id="IPR036249">
    <property type="entry name" value="Thioredoxin-like_sf"/>
</dbReference>
<keyword evidence="2" id="KW-0413">Isomerase</keyword>
<evidence type="ECO:0000313" key="2">
    <source>
        <dbReference type="EMBL" id="RKS43336.1"/>
    </source>
</evidence>
<dbReference type="GO" id="GO:0016491">
    <property type="term" value="F:oxidoreductase activity"/>
    <property type="evidence" value="ECO:0007669"/>
    <property type="project" value="InterPro"/>
</dbReference>
<dbReference type="Proteomes" id="UP000276282">
    <property type="component" value="Unassembled WGS sequence"/>
</dbReference>
<dbReference type="PROSITE" id="PS51352">
    <property type="entry name" value="THIOREDOXIN_2"/>
    <property type="match status" value="1"/>
</dbReference>
<protein>
    <submittedName>
        <fullName evidence="2">Thiol-disulfide isomerase/thioredoxin</fullName>
    </submittedName>
</protein>
<gene>
    <name evidence="2" type="ORF">BC962_2891</name>
</gene>
<reference evidence="2 3" key="1">
    <citation type="submission" date="2018-10" db="EMBL/GenBank/DDBJ databases">
        <title>Genomic Encyclopedia of Archaeal and Bacterial Type Strains, Phase II (KMG-II): from individual species to whole genera.</title>
        <authorList>
            <person name="Goeker M."/>
        </authorList>
    </citation>
    <scope>NUCLEOTIDE SEQUENCE [LARGE SCALE GENOMIC DNA]</scope>
    <source>
        <strain evidence="2 3">DSM 19839</strain>
    </source>
</reference>
<dbReference type="PANTHER" id="PTHR42852:SF13">
    <property type="entry name" value="PROTEIN DIPZ"/>
    <property type="match status" value="1"/>
</dbReference>
<evidence type="ECO:0000313" key="3">
    <source>
        <dbReference type="Proteomes" id="UP000276282"/>
    </source>
</evidence>
<comment type="caution">
    <text evidence="2">The sequence shown here is derived from an EMBL/GenBank/DDBJ whole genome shotgun (WGS) entry which is preliminary data.</text>
</comment>
<feature type="domain" description="Thioredoxin" evidence="1">
    <location>
        <begin position="30"/>
        <end position="185"/>
    </location>
</feature>
<dbReference type="InterPro" id="IPR013766">
    <property type="entry name" value="Thioredoxin_domain"/>
</dbReference>
<organism evidence="2 3">
    <name type="scientific">Gillisia mitskevichiae</name>
    <dbReference type="NCBI Taxonomy" id="270921"/>
    <lineage>
        <taxon>Bacteria</taxon>
        <taxon>Pseudomonadati</taxon>
        <taxon>Bacteroidota</taxon>
        <taxon>Flavobacteriia</taxon>
        <taxon>Flavobacteriales</taxon>
        <taxon>Flavobacteriaceae</taxon>
        <taxon>Gillisia</taxon>
    </lineage>
</organism>
<dbReference type="InterPro" id="IPR050553">
    <property type="entry name" value="Thioredoxin_ResA/DsbE_sf"/>
</dbReference>
<dbReference type="InterPro" id="IPR013740">
    <property type="entry name" value="Redoxin"/>
</dbReference>
<name>A0A495NZS9_9FLAO</name>
<keyword evidence="3" id="KW-1185">Reference proteome</keyword>
<dbReference type="SUPFAM" id="SSF52833">
    <property type="entry name" value="Thioredoxin-like"/>
    <property type="match status" value="1"/>
</dbReference>
<dbReference type="Gene3D" id="3.40.30.10">
    <property type="entry name" value="Glutaredoxin"/>
    <property type="match status" value="1"/>
</dbReference>
<evidence type="ECO:0000259" key="1">
    <source>
        <dbReference type="PROSITE" id="PS51352"/>
    </source>
</evidence>
<accession>A0A495NZS9</accession>
<sequence>MKLFKNQWSNIIIAVVILAMIIPGTRKPIQIFVNKLLAFSPSVTSEEERESLADYNWALEKNNKDRLELTSLENKVVLVNFWATWCPPCIAEMPSFELLYRDYKDKVEFLFVSSEDHETVKGFLNRKKYSLPAYRPLSEAPEPLNGNTLPTTYLIDKNGAIVIKKVGAADWNSESLRNTLDKLLLE</sequence>